<dbReference type="Proteomes" id="UP001150603">
    <property type="component" value="Unassembled WGS sequence"/>
</dbReference>
<accession>A0ACC1JE12</accession>
<keyword evidence="2" id="KW-1185">Reference proteome</keyword>
<evidence type="ECO:0000313" key="1">
    <source>
        <dbReference type="EMBL" id="KAJ1948724.1"/>
    </source>
</evidence>
<organism evidence="1 2">
    <name type="scientific">Linderina macrospora</name>
    <dbReference type="NCBI Taxonomy" id="4868"/>
    <lineage>
        <taxon>Eukaryota</taxon>
        <taxon>Fungi</taxon>
        <taxon>Fungi incertae sedis</taxon>
        <taxon>Zoopagomycota</taxon>
        <taxon>Kickxellomycotina</taxon>
        <taxon>Kickxellomycetes</taxon>
        <taxon>Kickxellales</taxon>
        <taxon>Kickxellaceae</taxon>
        <taxon>Linderina</taxon>
    </lineage>
</organism>
<comment type="caution">
    <text evidence="1">The sequence shown here is derived from an EMBL/GenBank/DDBJ whole genome shotgun (WGS) entry which is preliminary data.</text>
</comment>
<protein>
    <submittedName>
        <fullName evidence="1">Uncharacterized protein</fullName>
    </submittedName>
</protein>
<gene>
    <name evidence="1" type="ORF">FBU59_001460</name>
</gene>
<reference evidence="1" key="1">
    <citation type="submission" date="2022-07" db="EMBL/GenBank/DDBJ databases">
        <title>Phylogenomic reconstructions and comparative analyses of Kickxellomycotina fungi.</title>
        <authorList>
            <person name="Reynolds N.K."/>
            <person name="Stajich J.E."/>
            <person name="Barry K."/>
            <person name="Grigoriev I.V."/>
            <person name="Crous P."/>
            <person name="Smith M.E."/>
        </authorList>
    </citation>
    <scope>NUCLEOTIDE SEQUENCE</scope>
    <source>
        <strain evidence="1">NRRL 5244</strain>
    </source>
</reference>
<sequence>MTLTWVFTVLTVVALAHASGRSNAAGKRGAWHQLCDGLCTILLRAIHLAFTIHRSFQAWVHNSLNQAQFDVRELLEDDDSDEILVKRAKLIELFESLTQKPEHFAAILAEEDEPVDSVETLCAWCVMAKVPCLTVYKKNGGLRQSFDDIAYRLGSSKSILRAANGRAARICLRDGDRIEYIGTDVNAVLAAEQQFNIHISLWSRSNGFPSLVGLAKDMCRQVDIGTLAPKDIDEHHVAARLKHPAGFVHPDLILLYDDLVCIPEFPPWQLQDSEVYHIRSAAKGLDDAFYRALLGYGRIERRWGK</sequence>
<proteinExistence type="predicted"/>
<dbReference type="EMBL" id="JANBPW010000647">
    <property type="protein sequence ID" value="KAJ1948724.1"/>
    <property type="molecule type" value="Genomic_DNA"/>
</dbReference>
<name>A0ACC1JE12_9FUNG</name>
<evidence type="ECO:0000313" key="2">
    <source>
        <dbReference type="Proteomes" id="UP001150603"/>
    </source>
</evidence>